<protein>
    <submittedName>
        <fullName evidence="1">Uncharacterized protein</fullName>
    </submittedName>
</protein>
<evidence type="ECO:0000313" key="1">
    <source>
        <dbReference type="EMBL" id="AII15863.1"/>
    </source>
</evidence>
<dbReference type="EMBL" id="KJ184318">
    <property type="protein sequence ID" value="AII15863.1"/>
    <property type="molecule type" value="Genomic_DNA"/>
</dbReference>
<keyword evidence="2" id="KW-1185">Reference proteome</keyword>
<dbReference type="KEGG" id="vg:20098381"/>
<organism evidence="1 2">
    <name type="scientific">Penaeus monodon nudivirus</name>
    <dbReference type="NCBI Taxonomy" id="1529056"/>
    <lineage>
        <taxon>Viruses</taxon>
        <taxon>Viruses incertae sedis</taxon>
        <taxon>Naldaviricetes</taxon>
        <taxon>Lefavirales</taxon>
        <taxon>Nudiviridae</taxon>
        <taxon>Gammanudivirus</taxon>
        <taxon>Gammanudivirus pemonodonis</taxon>
    </lineage>
</organism>
<sequence length="190" mass="22603">MELLLPGENELLNMESQQYNHHPIENIINFLPNRIGLIGYIYEPDMDELEPLTMSIDRAFHKLTNLLTVCTIYTGNYFYIFIIPKYKSHWVYKMLYYRNFLYSIFHIYSGREKCIKLSNDYKNPIPCDLLFKTLNALDEHSSIYIVGENDPELIDYIKQLPMNLVLKYGQIHDPNSQYGIIMTTRPKRYN</sequence>
<dbReference type="Proteomes" id="UP000203413">
    <property type="component" value="Segment"/>
</dbReference>
<reference evidence="1 2" key="1">
    <citation type="journal article" date="2014" name="BMC Genomics">
        <title>The genome and occlusion bodies of marine Penaeus monodon nudivirus (PmNV, also known as MBV and PemoNPV) suggest that it should be assigned to a new nudivirus genus that is distinct from the terrestrial nudiviruses.</title>
        <authorList>
            <person name="Yang Y.T."/>
            <person name="Lee D.Y."/>
            <person name="Wang Y."/>
            <person name="Hu J.M."/>
            <person name="Li W.H."/>
            <person name="Leu J.H."/>
            <person name="Chang G.D."/>
            <person name="Ke H.M."/>
            <person name="Kang S.T."/>
            <person name="Lin S.S."/>
            <person name="Kou G.H."/>
            <person name="Lo C.F."/>
        </authorList>
    </citation>
    <scope>NUCLEOTIDE SEQUENCE [LARGE SCALE GENOMIC DNA]</scope>
    <source>
        <strain evidence="1">Indonesia</strain>
    </source>
</reference>
<dbReference type="GeneID" id="20098381"/>
<name>A0A076FD49_9VIRU</name>
<dbReference type="RefSeq" id="YP_009051913.1">
    <property type="nucleotide sequence ID" value="NC_024692.1"/>
</dbReference>
<evidence type="ECO:0000313" key="2">
    <source>
        <dbReference type="Proteomes" id="UP000203413"/>
    </source>
</evidence>
<accession>A0A076FD49</accession>
<proteinExistence type="predicted"/>
<gene>
    <name evidence="1" type="ORF">PmNV_075</name>
</gene>